<dbReference type="GO" id="GO:0008047">
    <property type="term" value="F:enzyme activator activity"/>
    <property type="evidence" value="ECO:0007669"/>
    <property type="project" value="InterPro"/>
</dbReference>
<dbReference type="Gene3D" id="2.20.20.160">
    <property type="match status" value="1"/>
</dbReference>
<dbReference type="EMBL" id="CAJNRD030001124">
    <property type="protein sequence ID" value="CAG5106508.1"/>
    <property type="molecule type" value="Genomic_DNA"/>
</dbReference>
<dbReference type="AlphaFoldDB" id="A0A8J2MY17"/>
<dbReference type="Proteomes" id="UP000786811">
    <property type="component" value="Unassembled WGS sequence"/>
</dbReference>
<evidence type="ECO:0000313" key="1">
    <source>
        <dbReference type="EMBL" id="CAG5106508.1"/>
    </source>
</evidence>
<keyword evidence="2" id="KW-1185">Reference proteome</keyword>
<organism evidence="1 2">
    <name type="scientific">Cotesia congregata</name>
    <name type="common">Parasitoid wasp</name>
    <name type="synonym">Apanteles congregatus</name>
    <dbReference type="NCBI Taxonomy" id="51543"/>
    <lineage>
        <taxon>Eukaryota</taxon>
        <taxon>Metazoa</taxon>
        <taxon>Ecdysozoa</taxon>
        <taxon>Arthropoda</taxon>
        <taxon>Hexapoda</taxon>
        <taxon>Insecta</taxon>
        <taxon>Pterygota</taxon>
        <taxon>Neoptera</taxon>
        <taxon>Endopterygota</taxon>
        <taxon>Hymenoptera</taxon>
        <taxon>Apocrita</taxon>
        <taxon>Ichneumonoidea</taxon>
        <taxon>Braconidae</taxon>
        <taxon>Microgastrinae</taxon>
        <taxon>Cotesia</taxon>
    </lineage>
</organism>
<comment type="caution">
    <text evidence="1">The sequence shown here is derived from an EMBL/GenBank/DDBJ whole genome shotgun (WGS) entry which is preliminary data.</text>
</comment>
<dbReference type="InterPro" id="IPR017915">
    <property type="entry name" value="Colipase_CS"/>
</dbReference>
<dbReference type="GO" id="GO:0016042">
    <property type="term" value="P:lipid catabolic process"/>
    <property type="evidence" value="ECO:0007669"/>
    <property type="project" value="InterPro"/>
</dbReference>
<protein>
    <submittedName>
        <fullName evidence="1">Similar to Kappa-scoloptoxin(11)-Ssd1b (Scolopendra dehaani)</fullName>
    </submittedName>
</protein>
<evidence type="ECO:0000313" key="2">
    <source>
        <dbReference type="Proteomes" id="UP000786811"/>
    </source>
</evidence>
<sequence>MRDCWPNRLKLTRQIMWKISCLVFIFPALCQSNYTRISSKPSSIIFKYLEGTTGELTLDECGKDQVCNVVHRRFWMPNLAERLCRCPNGEECPWSEETDNSSIVLNNRSILKFCQPITEKQLCKPRQIAAVVRGVINDENTHMIPQNVTVNCICPSTHYWRLKKYEFDENQLYQAYKCSQQRICYSYEFCGFVRPDFYSIYYRCSCPKGNLCITEYKESDQVQEFMYLGIAYKAHCDPWNKTSRIY</sequence>
<accession>A0A8J2MY17</accession>
<dbReference type="GO" id="GO:0005576">
    <property type="term" value="C:extracellular region"/>
    <property type="evidence" value="ECO:0007669"/>
    <property type="project" value="InterPro"/>
</dbReference>
<dbReference type="PROSITE" id="PS00121">
    <property type="entry name" value="COLIPASE_1"/>
    <property type="match status" value="1"/>
</dbReference>
<dbReference type="GO" id="GO:0007586">
    <property type="term" value="P:digestion"/>
    <property type="evidence" value="ECO:0007669"/>
    <property type="project" value="InterPro"/>
</dbReference>
<gene>
    <name evidence="1" type="ORF">HICCMSTLAB_LOCUS12295</name>
</gene>
<proteinExistence type="predicted"/>
<reference evidence="1" key="1">
    <citation type="submission" date="2021-04" db="EMBL/GenBank/DDBJ databases">
        <authorList>
            <person name="Chebbi M.A.C M."/>
        </authorList>
    </citation>
    <scope>NUCLEOTIDE SEQUENCE</scope>
</reference>
<name>A0A8J2MY17_COTCN</name>
<dbReference type="OrthoDB" id="121932at2759"/>